<dbReference type="Gene3D" id="3.40.50.300">
    <property type="entry name" value="P-loop containing nucleotide triphosphate hydrolases"/>
    <property type="match status" value="1"/>
</dbReference>
<sequence length="285" mass="32217">MIEVKDISKSFKENMVLDSITMTASDGEITSIIGSNGAGKSTLIAIIMGYYFSDRGTVQSGNVSVMPDANAMFEDVTGLEFLNFISDLKNVPREEAVKYAEILGIKDDLQKKIQGYSFGMRKKISFIQAAIGNFQNYIFDEPTSGVDGPSAQKMLEIILTLKKNGAAILLTSHNLEELERVSDYIYVLEDGKITREGTVIDITSRTCLTEKDSWIEYILRVRNIDLLQSKLTEYFPEQIDSETLLIKLSKGDTIYSVFQTLQEVSEYIDEFYLYRRSLRDIIYGQ</sequence>
<dbReference type="SUPFAM" id="SSF52540">
    <property type="entry name" value="P-loop containing nucleoside triphosphate hydrolases"/>
    <property type="match status" value="1"/>
</dbReference>
<reference evidence="1 2" key="1">
    <citation type="submission" date="2016-02" db="EMBL/GenBank/DDBJ databases">
        <authorList>
            <consortium name="Pathogen Informatics"/>
        </authorList>
    </citation>
    <scope>NUCLEOTIDE SEQUENCE [LARGE SCALE GENOMIC DNA]</scope>
    <source>
        <strain evidence="1 2">LSS48</strain>
    </source>
</reference>
<dbReference type="Pfam" id="PF00005">
    <property type="entry name" value="ABC_tran"/>
    <property type="match status" value="1"/>
</dbReference>
<dbReference type="InterPro" id="IPR003593">
    <property type="entry name" value="AAA+_ATPase"/>
</dbReference>
<dbReference type="Proteomes" id="UP000073485">
    <property type="component" value="Unassembled WGS sequence"/>
</dbReference>
<dbReference type="InterPro" id="IPR003439">
    <property type="entry name" value="ABC_transporter-like_ATP-bd"/>
</dbReference>
<dbReference type="GO" id="GO:0016887">
    <property type="term" value="F:ATP hydrolysis activity"/>
    <property type="evidence" value="ECO:0007669"/>
    <property type="project" value="InterPro"/>
</dbReference>
<dbReference type="PANTHER" id="PTHR42939">
    <property type="entry name" value="ABC TRANSPORTER ATP-BINDING PROTEIN ALBC-RELATED"/>
    <property type="match status" value="1"/>
</dbReference>
<dbReference type="PROSITE" id="PS00211">
    <property type="entry name" value="ABC_TRANSPORTER_1"/>
    <property type="match status" value="1"/>
</dbReference>
<accession>A0A0Z8FQW7</accession>
<dbReference type="InterPro" id="IPR051782">
    <property type="entry name" value="ABC_Transporter_VariousFunc"/>
</dbReference>
<dbReference type="PANTHER" id="PTHR42939:SF1">
    <property type="entry name" value="ABC TRANSPORTER ATP-BINDING PROTEIN ALBC-RELATED"/>
    <property type="match status" value="1"/>
</dbReference>
<proteinExistence type="predicted"/>
<evidence type="ECO:0000313" key="1">
    <source>
        <dbReference type="EMBL" id="CYV09236.1"/>
    </source>
</evidence>
<dbReference type="InterPro" id="IPR027417">
    <property type="entry name" value="P-loop_NTPase"/>
</dbReference>
<name>A0A0Z8FQW7_STRSU</name>
<organism evidence="1 2">
    <name type="scientific">Streptococcus suis</name>
    <dbReference type="NCBI Taxonomy" id="1307"/>
    <lineage>
        <taxon>Bacteria</taxon>
        <taxon>Bacillati</taxon>
        <taxon>Bacillota</taxon>
        <taxon>Bacilli</taxon>
        <taxon>Lactobacillales</taxon>
        <taxon>Streptococcaceae</taxon>
        <taxon>Streptococcus</taxon>
    </lineage>
</organism>
<gene>
    <name evidence="1" type="primary">ecsA_4</name>
    <name evidence="1" type="ORF">ERS132410_01917</name>
</gene>
<dbReference type="SMART" id="SM00382">
    <property type="entry name" value="AAA"/>
    <property type="match status" value="1"/>
</dbReference>
<dbReference type="PROSITE" id="PS50893">
    <property type="entry name" value="ABC_TRANSPORTER_2"/>
    <property type="match status" value="1"/>
</dbReference>
<evidence type="ECO:0000313" key="2">
    <source>
        <dbReference type="Proteomes" id="UP000073485"/>
    </source>
</evidence>
<dbReference type="EMBL" id="FIGO01000015">
    <property type="protein sequence ID" value="CYV09236.1"/>
    <property type="molecule type" value="Genomic_DNA"/>
</dbReference>
<dbReference type="RefSeq" id="WP_014637651.1">
    <property type="nucleotide sequence ID" value="NZ_CEDT01000006.1"/>
</dbReference>
<protein>
    <submittedName>
        <fullName evidence="1">Abc2</fullName>
    </submittedName>
</protein>
<dbReference type="GO" id="GO:0005524">
    <property type="term" value="F:ATP binding"/>
    <property type="evidence" value="ECO:0007669"/>
    <property type="project" value="InterPro"/>
</dbReference>
<dbReference type="InterPro" id="IPR017871">
    <property type="entry name" value="ABC_transporter-like_CS"/>
</dbReference>
<dbReference type="AlphaFoldDB" id="A0A0Z8FQW7"/>
<dbReference type="CDD" id="cd03230">
    <property type="entry name" value="ABC_DR_subfamily_A"/>
    <property type="match status" value="1"/>
</dbReference>